<dbReference type="InterPro" id="IPR038136">
    <property type="entry name" value="CofD-like_dom_sf"/>
</dbReference>
<dbReference type="SUPFAM" id="SSF142338">
    <property type="entry name" value="CofD-like"/>
    <property type="match status" value="1"/>
</dbReference>
<dbReference type="InterPro" id="IPR002882">
    <property type="entry name" value="CofD"/>
</dbReference>
<dbReference type="PANTHER" id="PTHR30135">
    <property type="entry name" value="UNCHARACTERIZED PROTEIN YVCK-RELATED"/>
    <property type="match status" value="1"/>
</dbReference>
<dbReference type="Pfam" id="PF01933">
    <property type="entry name" value="CofD"/>
    <property type="match status" value="1"/>
</dbReference>
<evidence type="ECO:0000256" key="1">
    <source>
        <dbReference type="ARBA" id="ARBA00022490"/>
    </source>
</evidence>
<dbReference type="PANTHER" id="PTHR30135:SF3">
    <property type="entry name" value="GLUCONEOGENESIS FACTOR-RELATED"/>
    <property type="match status" value="1"/>
</dbReference>
<dbReference type="AlphaFoldDB" id="A0A1F4UQN4"/>
<dbReference type="HAMAP" id="MF_00973">
    <property type="entry name" value="Gluconeogen_factor"/>
    <property type="match status" value="1"/>
</dbReference>
<reference evidence="3 4" key="1">
    <citation type="journal article" date="2016" name="Nat. Commun.">
        <title>Thousands of microbial genomes shed light on interconnected biogeochemical processes in an aquifer system.</title>
        <authorList>
            <person name="Anantharaman K."/>
            <person name="Brown C.T."/>
            <person name="Hug L.A."/>
            <person name="Sharon I."/>
            <person name="Castelle C.J."/>
            <person name="Probst A.J."/>
            <person name="Thomas B.C."/>
            <person name="Singh A."/>
            <person name="Wilkins M.J."/>
            <person name="Karaoz U."/>
            <person name="Brodie E.L."/>
            <person name="Williams K.H."/>
            <person name="Hubbard S.S."/>
            <person name="Banfield J.F."/>
        </authorList>
    </citation>
    <scope>NUCLEOTIDE SEQUENCE [LARGE SCALE GENOMIC DNA]</scope>
</reference>
<evidence type="ECO:0000313" key="4">
    <source>
        <dbReference type="Proteomes" id="UP000176608"/>
    </source>
</evidence>
<dbReference type="EMBL" id="MEVA01000015">
    <property type="protein sequence ID" value="OGC47291.1"/>
    <property type="molecule type" value="Genomic_DNA"/>
</dbReference>
<evidence type="ECO:0000313" key="3">
    <source>
        <dbReference type="EMBL" id="OGC47291.1"/>
    </source>
</evidence>
<accession>A0A1F4UQN4</accession>
<gene>
    <name evidence="3" type="ORF">A2886_03625</name>
</gene>
<protein>
    <recommendedName>
        <fullName evidence="2">Putative gluconeogenesis factor</fullName>
    </recommendedName>
</protein>
<name>A0A1F4UQN4_UNCKA</name>
<keyword evidence="1 2" id="KW-0963">Cytoplasm</keyword>
<dbReference type="CDD" id="cd07187">
    <property type="entry name" value="YvcK_like"/>
    <property type="match status" value="1"/>
</dbReference>
<dbReference type="GO" id="GO:0005737">
    <property type="term" value="C:cytoplasm"/>
    <property type="evidence" value="ECO:0007669"/>
    <property type="project" value="UniProtKB-SubCell"/>
</dbReference>
<sequence>MTKVVVIGGGTGSHTLLSGLKKYPFDLTSIVTVADSGGSTGRLRDEFGSLPVGDFRMALTALAPTDEEAEILRKLFLYRFDKGEEGLKGHNFGNLFLVALGNILGSYEKAIQYTSKILRVTGKVLPITSQPVNLVAEYEDGTTLYGEANIDEPPKDHNGKQRIKKLWVEPDSVITADASYEILNADYVILGPGDLYTSLLANVVVSGTAVAIRKSRGIFIYVSNLMTKYVQTYGFSVRDHINELEKYIDRTPDYVLLDDSEFPKDVLKRYEAEDAYVVKDDLGKKEDFEIARASVLAKEEFVKNSGDLIKRSLLRHDPDKLAWEVVKIIKEHDLSVSI</sequence>
<dbReference type="InterPro" id="IPR010119">
    <property type="entry name" value="Gluconeogen_factor"/>
</dbReference>
<dbReference type="NCBIfam" id="TIGR01826">
    <property type="entry name" value="CofD_related"/>
    <property type="match status" value="1"/>
</dbReference>
<comment type="similarity">
    <text evidence="2">Belongs to the gluconeogenesis factor family.</text>
</comment>
<dbReference type="Gene3D" id="3.40.50.10680">
    <property type="entry name" value="CofD-like domains"/>
    <property type="match status" value="1"/>
</dbReference>
<dbReference type="GO" id="GO:0043743">
    <property type="term" value="F:LPPG:FO 2-phospho-L-lactate transferase activity"/>
    <property type="evidence" value="ECO:0007669"/>
    <property type="project" value="InterPro"/>
</dbReference>
<proteinExistence type="inferred from homology"/>
<organism evidence="3 4">
    <name type="scientific">candidate division WWE3 bacterium RIFCSPHIGHO2_01_FULL_42_13</name>
    <dbReference type="NCBI Taxonomy" id="1802617"/>
    <lineage>
        <taxon>Bacteria</taxon>
        <taxon>Katanobacteria</taxon>
    </lineage>
</organism>
<dbReference type="Proteomes" id="UP000176608">
    <property type="component" value="Unassembled WGS sequence"/>
</dbReference>
<dbReference type="GO" id="GO:0008360">
    <property type="term" value="P:regulation of cell shape"/>
    <property type="evidence" value="ECO:0007669"/>
    <property type="project" value="UniProtKB-UniRule"/>
</dbReference>
<dbReference type="STRING" id="1802617.A2886_03625"/>
<comment type="function">
    <text evidence="2">Required for morphogenesis under gluconeogenic growth conditions.</text>
</comment>
<evidence type="ECO:0000256" key="2">
    <source>
        <dbReference type="HAMAP-Rule" id="MF_00973"/>
    </source>
</evidence>
<comment type="caution">
    <text evidence="3">The sequence shown here is derived from an EMBL/GenBank/DDBJ whole genome shotgun (WGS) entry which is preliminary data.</text>
</comment>
<comment type="subcellular location">
    <subcellularLocation>
        <location evidence="2">Cytoplasm</location>
    </subcellularLocation>
</comment>